<sequence length="1556" mass="176445">MTQGHPSVPEWRHLAHAHEARRWRRTTMAMATAMESANDLNAEDECSVLRYYTTQMMLRYVFTDDYDPDGASFPEFGSTEGAPYLALYEPTASQSSSLLMKSPTIVVVPPVQSSHSETRLSSGIFTVIPAEGFAKEPGQPVYYNDPIELVDQKGRVLGIASRSPHTGHLAADGHSGALVIVFERRKSRVKPLQQRMFRGYVDTEQLSLQQKLGLRRDSTRSSLVEICGGDRVFIPGLIRARKKPFTGGCIMQQRYFSDQRESAVLSAPELTCEIVLKAGGAVMPTPERVPTSSRRESSSNKSVQLDTGDRTATGEFVGVLHSGLLYRRTDQLKIWKKRFFVLTQVALHRFEANMTLSTLKKSKSRGDVLLRDVRCVRYEKFARPHELDIELHNGKKFSFHCLEAVACAKWASVISHAIENPSWVHTERSCLTVWRSDDRFESPNCPQVDRITLSRYSARWCGRPVKPTIVVRKPRWNEKLSVGEMKAESEIIVYLTNGNAFRLSLEEFTRAQLNPSWMSASTTTDVDLIMQSMDGENLVSEAVKEEVRKNKEQVAEAAKSMFLVRLKFKSDLQLDRRLKTTRSYLQVSLGVFGLVISSIVAVSFVRLLRVKVPWWLAGVDATVQELAGPTHPSVLPFMLLSMTSVAVALAPFIWQAYSMRYRSSTMEAKLHWFITLIALEVRPKPNDPVLSPPIAKKNGDGSDEEGKRDSDETKDGQVKCVQPPQPAVEEQTKAIARFRLENGLDAILGRPNFSFFAIKKHFPHAFLQRDAKGRRVLKISLNAVNWKGLASQNISQINVRRHFLFLWEFIWSYHDLKQGVTHSELAIIVDCSGWGYVRLFSTRLRIIYSLIELTYLHYPRRLTSVVFVADTAWVQLFARALCACFPADLRAKCEITSHWQPTTLPSSPRSPPSSPRKRPTDETALYDFVTSLLSTYANVSIPNFTKREMDQATSFTKCGRLRNPEEDTSQRSSLAPDKPKSLMRVGTKALLVPGGTMDWRTVYEAPGVKMVMNCPASASTKDRTKHVIQWRGEIQFKSSSPELLLRHLQDPQLRRLWNPNEEQVVLLDSLSRREDLCFWSRNIPYMSFSRDSQDSTLQSDAVFNCVVRRICEERKKRITGLPSYTVIWKTTTSQRVILQPMDQKGDRAATSSTPVAAQWRDLEDPYATICFVIEPNEPPTTRNSSSGDEKTSHGTTFYFWFQTLAPRADDSRMQQLATHKMASPSPDPRGDGGAHDHAVMETASDASLCKLSASALGYYADPFVQFFVKAPSRRMPLINRGYYARVAAIETIVLRFLQQSDAKKQVVVLGAGLDTMYFRLRQREALANCEYFELDFGEVTTQKILTMKRRKALTSVLELNTAQEFLASVTSGCSELHVPGYHLLACDLRDTEATQKKLEAAGIDKTLPTLFISECVLIYMEACYSKQLLAWSAEYFDDVGYALYEQILPDDAFGRMMMENIKARGCDLLSIRDYPTIEAQMERFREHHFGLAQCWDMNDVYYKFLDPHDRQQKEKLEIFDELEEFHMLQAHYCVVVASKQENSAVATSIRLRPFSA</sequence>
<dbReference type="FunFam" id="3.40.50.150:FF:000092">
    <property type="entry name" value="Leucine carboxyl methyltransferase 1"/>
    <property type="match status" value="1"/>
</dbReference>
<evidence type="ECO:0000313" key="12">
    <source>
        <dbReference type="Proteomes" id="UP001146120"/>
    </source>
</evidence>
<dbReference type="Proteomes" id="UP001146120">
    <property type="component" value="Unassembled WGS sequence"/>
</dbReference>
<gene>
    <name evidence="11" type="ORF">N0F65_004175</name>
</gene>
<dbReference type="Gene3D" id="3.40.525.10">
    <property type="entry name" value="CRAL-TRIO lipid binding domain"/>
    <property type="match status" value="1"/>
</dbReference>
<dbReference type="SUPFAM" id="SSF55961">
    <property type="entry name" value="Bet v1-like"/>
    <property type="match status" value="1"/>
</dbReference>
<proteinExistence type="inferred from homology"/>
<evidence type="ECO:0000256" key="6">
    <source>
        <dbReference type="ARBA" id="ARBA00022691"/>
    </source>
</evidence>
<feature type="region of interest" description="Disordered" evidence="8">
    <location>
        <begin position="960"/>
        <end position="979"/>
    </location>
</feature>
<dbReference type="GO" id="GO:0032259">
    <property type="term" value="P:methylation"/>
    <property type="evidence" value="ECO:0007669"/>
    <property type="project" value="UniProtKB-KW"/>
</dbReference>
<dbReference type="SMART" id="SM00233">
    <property type="entry name" value="PH"/>
    <property type="match status" value="1"/>
</dbReference>
<feature type="region of interest" description="Disordered" evidence="8">
    <location>
        <begin position="901"/>
        <end position="920"/>
    </location>
</feature>
<evidence type="ECO:0000256" key="5">
    <source>
        <dbReference type="ARBA" id="ARBA00022679"/>
    </source>
</evidence>
<dbReference type="PANTHER" id="PTHR13600:SF21">
    <property type="entry name" value="LEUCINE CARBOXYL METHYLTRANSFERASE 1"/>
    <property type="match status" value="1"/>
</dbReference>
<evidence type="ECO:0000256" key="7">
    <source>
        <dbReference type="ARBA" id="ARBA00032526"/>
    </source>
</evidence>
<reference evidence="11" key="2">
    <citation type="journal article" date="2023" name="Microbiol Resour">
        <title>Decontamination and Annotation of the Draft Genome Sequence of the Oomycete Lagenidium giganteum ARSEF 373.</title>
        <authorList>
            <person name="Morgan W.R."/>
            <person name="Tartar A."/>
        </authorList>
    </citation>
    <scope>NUCLEOTIDE SEQUENCE</scope>
    <source>
        <strain evidence="11">ARSEF 373</strain>
    </source>
</reference>
<dbReference type="InterPro" id="IPR007213">
    <property type="entry name" value="Ppm1/Ppm2/Tcmp"/>
</dbReference>
<dbReference type="InterPro" id="IPR001251">
    <property type="entry name" value="CRAL-TRIO_dom"/>
</dbReference>
<dbReference type="Pfam" id="PF00650">
    <property type="entry name" value="CRAL_TRIO"/>
    <property type="match status" value="1"/>
</dbReference>
<accession>A0AAV2YPL9</accession>
<dbReference type="GO" id="GO:0009966">
    <property type="term" value="P:regulation of signal transduction"/>
    <property type="evidence" value="ECO:0007669"/>
    <property type="project" value="UniProtKB-ARBA"/>
</dbReference>
<dbReference type="SUPFAM" id="SSF52087">
    <property type="entry name" value="CRAL/TRIO domain"/>
    <property type="match status" value="1"/>
</dbReference>
<dbReference type="GO" id="GO:0018423">
    <property type="term" value="F:protein C-terminal leucine carboxyl O-methyltransferase activity"/>
    <property type="evidence" value="ECO:0007669"/>
    <property type="project" value="UniProtKB-EC"/>
</dbReference>
<evidence type="ECO:0000256" key="4">
    <source>
        <dbReference type="ARBA" id="ARBA00022603"/>
    </source>
</evidence>
<evidence type="ECO:0000256" key="3">
    <source>
        <dbReference type="ARBA" id="ARBA00012834"/>
    </source>
</evidence>
<dbReference type="InterPro" id="IPR001849">
    <property type="entry name" value="PH_domain"/>
</dbReference>
<evidence type="ECO:0000313" key="11">
    <source>
        <dbReference type="EMBL" id="DAZ94559.1"/>
    </source>
</evidence>
<keyword evidence="9" id="KW-0812">Transmembrane</keyword>
<evidence type="ECO:0000259" key="10">
    <source>
        <dbReference type="PROSITE" id="PS50003"/>
    </source>
</evidence>
<dbReference type="InterPro" id="IPR023393">
    <property type="entry name" value="START-like_dom_sf"/>
</dbReference>
<protein>
    <recommendedName>
        <fullName evidence="3">[phosphatase 2A protein]-leucine-carboxy methyltransferase</fullName>
        <ecNumber evidence="3">2.1.1.233</ecNumber>
    </recommendedName>
    <alternativeName>
        <fullName evidence="7">[Phosphatase 2A protein]-leucine-carboxy methyltransferase 1</fullName>
    </alternativeName>
</protein>
<keyword evidence="12" id="KW-1185">Reference proteome</keyword>
<dbReference type="Gene3D" id="3.30.530.20">
    <property type="match status" value="1"/>
</dbReference>
<evidence type="ECO:0000256" key="1">
    <source>
        <dbReference type="ARBA" id="ARBA00000724"/>
    </source>
</evidence>
<dbReference type="Gene3D" id="2.30.29.30">
    <property type="entry name" value="Pleckstrin-homology domain (PH domain)/Phosphotyrosine-binding domain (PTB)"/>
    <property type="match status" value="1"/>
</dbReference>
<evidence type="ECO:0000256" key="9">
    <source>
        <dbReference type="SAM" id="Phobius"/>
    </source>
</evidence>
<dbReference type="InterPro" id="IPR029063">
    <property type="entry name" value="SAM-dependent_MTases_sf"/>
</dbReference>
<feature type="region of interest" description="Disordered" evidence="8">
    <location>
        <begin position="688"/>
        <end position="720"/>
    </location>
</feature>
<keyword evidence="9" id="KW-0472">Membrane</keyword>
<evidence type="ECO:0000256" key="2">
    <source>
        <dbReference type="ARBA" id="ARBA00010703"/>
    </source>
</evidence>
<dbReference type="Pfam" id="PF00169">
    <property type="entry name" value="PH"/>
    <property type="match status" value="1"/>
</dbReference>
<feature type="compositionally biased region" description="Basic and acidic residues" evidence="8">
    <location>
        <begin position="697"/>
        <end position="717"/>
    </location>
</feature>
<feature type="transmembrane region" description="Helical" evidence="9">
    <location>
        <begin position="634"/>
        <end position="654"/>
    </location>
</feature>
<dbReference type="InterPro" id="IPR016651">
    <property type="entry name" value="LCMT1"/>
</dbReference>
<dbReference type="PANTHER" id="PTHR13600">
    <property type="entry name" value="LEUCINE CARBOXYL METHYLTRANSFERASE"/>
    <property type="match status" value="1"/>
</dbReference>
<comment type="catalytic activity">
    <reaction evidence="1">
        <text>[phosphatase 2A protein]-C-terminal L-leucine + S-adenosyl-L-methionine = [phosphatase 2A protein]-C-terminal L-leucine methyl ester + S-adenosyl-L-homocysteine</text>
        <dbReference type="Rhea" id="RHEA:48544"/>
        <dbReference type="Rhea" id="RHEA-COMP:12134"/>
        <dbReference type="Rhea" id="RHEA-COMP:12135"/>
        <dbReference type="ChEBI" id="CHEBI:57856"/>
        <dbReference type="ChEBI" id="CHEBI:59789"/>
        <dbReference type="ChEBI" id="CHEBI:90516"/>
        <dbReference type="ChEBI" id="CHEBI:90517"/>
        <dbReference type="EC" id="2.1.1.233"/>
    </reaction>
</comment>
<comment type="similarity">
    <text evidence="2">Belongs to the methyltransferase superfamily. LCMT family.</text>
</comment>
<reference evidence="11" key="1">
    <citation type="submission" date="2022-11" db="EMBL/GenBank/DDBJ databases">
        <authorList>
            <person name="Morgan W.R."/>
            <person name="Tartar A."/>
        </authorList>
    </citation>
    <scope>NUCLEOTIDE SEQUENCE</scope>
    <source>
        <strain evidence="11">ARSEF 373</strain>
    </source>
</reference>
<dbReference type="Pfam" id="PF04072">
    <property type="entry name" value="LCM"/>
    <property type="match status" value="1"/>
</dbReference>
<keyword evidence="4" id="KW-0489">Methyltransferase</keyword>
<dbReference type="InterPro" id="IPR036865">
    <property type="entry name" value="CRAL-TRIO_dom_sf"/>
</dbReference>
<keyword evidence="6" id="KW-0949">S-adenosyl-L-methionine</keyword>
<evidence type="ECO:0000256" key="8">
    <source>
        <dbReference type="SAM" id="MobiDB-lite"/>
    </source>
</evidence>
<comment type="caution">
    <text evidence="11">The sequence shown here is derived from an EMBL/GenBank/DDBJ whole genome shotgun (WGS) entry which is preliminary data.</text>
</comment>
<dbReference type="EMBL" id="DAKRPA010000244">
    <property type="protein sequence ID" value="DAZ94559.1"/>
    <property type="molecule type" value="Genomic_DNA"/>
</dbReference>
<feature type="transmembrane region" description="Helical" evidence="9">
    <location>
        <begin position="584"/>
        <end position="605"/>
    </location>
</feature>
<feature type="domain" description="PH" evidence="10">
    <location>
        <begin position="318"/>
        <end position="419"/>
    </location>
</feature>
<dbReference type="PROSITE" id="PS50003">
    <property type="entry name" value="PH_DOMAIN"/>
    <property type="match status" value="1"/>
</dbReference>
<dbReference type="SUPFAM" id="SSF50729">
    <property type="entry name" value="PH domain-like"/>
    <property type="match status" value="1"/>
</dbReference>
<dbReference type="SUPFAM" id="SSF53335">
    <property type="entry name" value="S-adenosyl-L-methionine-dependent methyltransferases"/>
    <property type="match status" value="1"/>
</dbReference>
<dbReference type="EC" id="2.1.1.233" evidence="3"/>
<name>A0AAV2YPL9_9STRA</name>
<organism evidence="11 12">
    <name type="scientific">Lagenidium giganteum</name>
    <dbReference type="NCBI Taxonomy" id="4803"/>
    <lineage>
        <taxon>Eukaryota</taxon>
        <taxon>Sar</taxon>
        <taxon>Stramenopiles</taxon>
        <taxon>Oomycota</taxon>
        <taxon>Peronosporomycetes</taxon>
        <taxon>Pythiales</taxon>
        <taxon>Pythiaceae</taxon>
    </lineage>
</organism>
<dbReference type="InterPro" id="IPR011993">
    <property type="entry name" value="PH-like_dom_sf"/>
</dbReference>
<keyword evidence="5" id="KW-0808">Transferase</keyword>
<keyword evidence="9" id="KW-1133">Transmembrane helix</keyword>
<feature type="region of interest" description="Disordered" evidence="8">
    <location>
        <begin position="283"/>
        <end position="307"/>
    </location>
</feature>
<dbReference type="Gene3D" id="3.40.50.150">
    <property type="entry name" value="Vaccinia Virus protein VP39"/>
    <property type="match status" value="1"/>
</dbReference>